<dbReference type="InterPro" id="IPR018688">
    <property type="entry name" value="PpoB2-like"/>
</dbReference>
<feature type="transmembrane region" description="Helical" evidence="1">
    <location>
        <begin position="298"/>
        <end position="315"/>
    </location>
</feature>
<dbReference type="Pfam" id="PF09948">
    <property type="entry name" value="PpoB2"/>
    <property type="match status" value="1"/>
</dbReference>
<reference evidence="2 3" key="1">
    <citation type="submission" date="2019-12" db="EMBL/GenBank/DDBJ databases">
        <title>Nitratireductor arenosus sp. nov., Isolated from sea sand, Jeju island, South Korea.</title>
        <authorList>
            <person name="Kim W."/>
        </authorList>
    </citation>
    <scope>NUCLEOTIDE SEQUENCE [LARGE SCALE GENOMIC DNA]</scope>
    <source>
        <strain evidence="2 3">CAU 1489</strain>
    </source>
</reference>
<dbReference type="AlphaFoldDB" id="A0A844QFG6"/>
<comment type="caution">
    <text evidence="2">The sequence shown here is derived from an EMBL/GenBank/DDBJ whole genome shotgun (WGS) entry which is preliminary data.</text>
</comment>
<feature type="transmembrane region" description="Helical" evidence="1">
    <location>
        <begin position="162"/>
        <end position="188"/>
    </location>
</feature>
<keyword evidence="3" id="KW-1185">Reference proteome</keyword>
<feature type="transmembrane region" description="Helical" evidence="1">
    <location>
        <begin position="260"/>
        <end position="286"/>
    </location>
</feature>
<keyword evidence="1" id="KW-0472">Membrane</keyword>
<sequence>MAGPRLRSIGPNAPGSFLLVDCNDDFSNLDGAGRAVAALARQPRAPVYAALLLLILVSWAVLGVMAIELARVSAPDAAGPGAAVLGWLPQVDWPAGLAWFVQLCAQPVEAGAGRAGRFSALAAMWFLMSLAMMLPSAAPMMRTYCEIADTARAGAKAVVHPAVLLAGYLAVWLAAAVGFAGLTVIVSFSSPQAGLAPMRGVAGATALAIAGLYQFSGLKDACLTRCRDPFATLFARWSDQPTAIFRLGLAQGVWCLGCCWALMLVMFAVGIMNPFWMALLAVFALVEKQATGRKFQRVSGAILLVWSGALLVVSLKGGG</sequence>
<dbReference type="Proteomes" id="UP000463224">
    <property type="component" value="Unassembled WGS sequence"/>
</dbReference>
<dbReference type="EMBL" id="WPHG01000002">
    <property type="protein sequence ID" value="MVA97817.1"/>
    <property type="molecule type" value="Genomic_DNA"/>
</dbReference>
<feature type="transmembrane region" description="Helical" evidence="1">
    <location>
        <begin position="122"/>
        <end position="141"/>
    </location>
</feature>
<feature type="transmembrane region" description="Helical" evidence="1">
    <location>
        <begin position="47"/>
        <end position="67"/>
    </location>
</feature>
<name>A0A844QFG6_9HYPH</name>
<gene>
    <name evidence="2" type="ORF">GN330_11230</name>
</gene>
<keyword evidence="1" id="KW-1133">Transmembrane helix</keyword>
<proteinExistence type="predicted"/>
<protein>
    <submittedName>
        <fullName evidence="2">DUF2182 domain-containing protein</fullName>
    </submittedName>
</protein>
<evidence type="ECO:0000313" key="2">
    <source>
        <dbReference type="EMBL" id="MVA97817.1"/>
    </source>
</evidence>
<evidence type="ECO:0000256" key="1">
    <source>
        <dbReference type="SAM" id="Phobius"/>
    </source>
</evidence>
<accession>A0A844QFG6</accession>
<keyword evidence="1" id="KW-0812">Transmembrane</keyword>
<evidence type="ECO:0000313" key="3">
    <source>
        <dbReference type="Proteomes" id="UP000463224"/>
    </source>
</evidence>
<organism evidence="2 3">
    <name type="scientific">Nitratireductor arenosus</name>
    <dbReference type="NCBI Taxonomy" id="2682096"/>
    <lineage>
        <taxon>Bacteria</taxon>
        <taxon>Pseudomonadati</taxon>
        <taxon>Pseudomonadota</taxon>
        <taxon>Alphaproteobacteria</taxon>
        <taxon>Hyphomicrobiales</taxon>
        <taxon>Phyllobacteriaceae</taxon>
        <taxon>Nitratireductor</taxon>
    </lineage>
</organism>